<dbReference type="SUPFAM" id="SSF51735">
    <property type="entry name" value="NAD(P)-binding Rossmann-fold domains"/>
    <property type="match status" value="1"/>
</dbReference>
<dbReference type="InterPro" id="IPR036291">
    <property type="entry name" value="NAD(P)-bd_dom_sf"/>
</dbReference>
<accession>A0A3B0UBA9</accession>
<proteinExistence type="inferred from homology"/>
<feature type="non-terminal residue" evidence="4">
    <location>
        <position position="1"/>
    </location>
</feature>
<dbReference type="InterPro" id="IPR050425">
    <property type="entry name" value="NAD(P)_dehydrat-like"/>
</dbReference>
<dbReference type="GO" id="GO:0016616">
    <property type="term" value="F:oxidoreductase activity, acting on the CH-OH group of donors, NAD or NADP as acceptor"/>
    <property type="evidence" value="ECO:0007669"/>
    <property type="project" value="TreeGrafter"/>
</dbReference>
<dbReference type="Gene3D" id="3.40.50.720">
    <property type="entry name" value="NAD(P)-binding Rossmann-like Domain"/>
    <property type="match status" value="1"/>
</dbReference>
<organism evidence="4">
    <name type="scientific">hydrothermal vent metagenome</name>
    <dbReference type="NCBI Taxonomy" id="652676"/>
    <lineage>
        <taxon>unclassified sequences</taxon>
        <taxon>metagenomes</taxon>
        <taxon>ecological metagenomes</taxon>
    </lineage>
</organism>
<evidence type="ECO:0000256" key="2">
    <source>
        <dbReference type="ARBA" id="ARBA00023445"/>
    </source>
</evidence>
<dbReference type="EMBL" id="UOEQ01000113">
    <property type="protein sequence ID" value="VAW16756.1"/>
    <property type="molecule type" value="Genomic_DNA"/>
</dbReference>
<dbReference type="InterPro" id="IPR001509">
    <property type="entry name" value="Epimerase_deHydtase"/>
</dbReference>
<keyword evidence="1" id="KW-0560">Oxidoreductase</keyword>
<evidence type="ECO:0000313" key="4">
    <source>
        <dbReference type="EMBL" id="VAW16756.1"/>
    </source>
</evidence>
<feature type="domain" description="NAD-dependent epimerase/dehydratase" evidence="3">
    <location>
        <begin position="9"/>
        <end position="151"/>
    </location>
</feature>
<name>A0A3B0UBA9_9ZZZZ</name>
<reference evidence="4" key="1">
    <citation type="submission" date="2018-06" db="EMBL/GenBank/DDBJ databases">
        <authorList>
            <person name="Zhirakovskaya E."/>
        </authorList>
    </citation>
    <scope>NUCLEOTIDE SEQUENCE</scope>
</reference>
<protein>
    <recommendedName>
        <fullName evidence="3">NAD-dependent epimerase/dehydratase domain-containing protein</fullName>
    </recommendedName>
</protein>
<gene>
    <name evidence="4" type="ORF">MNBD_ALPHA11-1445</name>
</gene>
<evidence type="ECO:0000259" key="3">
    <source>
        <dbReference type="Pfam" id="PF01370"/>
    </source>
</evidence>
<dbReference type="AlphaFoldDB" id="A0A3B0UBA9"/>
<evidence type="ECO:0000256" key="1">
    <source>
        <dbReference type="ARBA" id="ARBA00023002"/>
    </source>
</evidence>
<dbReference type="PANTHER" id="PTHR10366:SF564">
    <property type="entry name" value="STEROL-4-ALPHA-CARBOXYLATE 3-DEHYDROGENASE, DECARBOXYLATING"/>
    <property type="match status" value="1"/>
</dbReference>
<sequence length="247" mass="26808">KMELIGPAVEGTKRALNAALAANVSKIILTSSSVAIMHGHEKSRTAPFTEEDWSNLNSPEVNAYIESKTLAEKKAWEIMEEAGRTNDLAVINPTLILGPLLDDDPGTSGALILRLLSGSIPAAPRFYLPIVDVRDVAAMHIAAMQTGDSGGKRFITSSEGMWIMQVSNIIKSSFPQFAGKLPKFQMPDWGLRIYSLFDGDVRGSLSQLGVSHTLNNSRARQILGRDFIKADQAINATVSSMIEQKLV</sequence>
<dbReference type="PANTHER" id="PTHR10366">
    <property type="entry name" value="NAD DEPENDENT EPIMERASE/DEHYDRATASE"/>
    <property type="match status" value="1"/>
</dbReference>
<comment type="similarity">
    <text evidence="2">Belongs to the NAD(P)-dependent epimerase/dehydratase family. Dihydroflavonol-4-reductase subfamily.</text>
</comment>
<dbReference type="Pfam" id="PF01370">
    <property type="entry name" value="Epimerase"/>
    <property type="match status" value="1"/>
</dbReference>